<reference evidence="2 3" key="1">
    <citation type="submission" date="2020-08" db="EMBL/GenBank/DDBJ databases">
        <title>Genomic Encyclopedia of Type Strains, Phase IV (KMG-IV): sequencing the most valuable type-strain genomes for metagenomic binning, comparative biology and taxonomic classification.</title>
        <authorList>
            <person name="Goeker M."/>
        </authorList>
    </citation>
    <scope>NUCLEOTIDE SEQUENCE [LARGE SCALE GENOMIC DNA]</scope>
    <source>
        <strain evidence="2 3">DSM 45615</strain>
    </source>
</reference>
<feature type="domain" description="Aminoglycoside phosphotransferase" evidence="1">
    <location>
        <begin position="163"/>
        <end position="348"/>
    </location>
</feature>
<sequence length="409" mass="42960">MPGHPAPRTVSAAVTLDGEPLCAVGPVPVESPWWAEATPVVRETERVLGVPVLVLRLLTVEGGEGGHGGHVTYHAEALARPATTPAPFPPGLLPLLAPHPKRAPWATASGVREALAWAEERLRASGRPATGRPAQVKSWNLSGLFAIPTADGPVWLKTTPPFAASEAAVTALVARADPDLVPGALAAAPGRLLLPHIPGEDCWDAAEPMIRSVLTRWTAAQAALAVPGPALEPAPAPYGLPDRTPAALAGLVAELLDRRDLGLSRAEHDAARRLADRLPALAGALRECGLPDTVLHGDFHPGNWRSDGARTLLLDFADACLGHPALDALRLSDFLPPHLGQVAEETWTKAWAGHVPGCDPARALTLARPLQHLAAAVLYQTFLDGIEPSEYPYHLGDPAAKIRDALTVA</sequence>
<evidence type="ECO:0000259" key="1">
    <source>
        <dbReference type="Pfam" id="PF01636"/>
    </source>
</evidence>
<keyword evidence="3" id="KW-1185">Reference proteome</keyword>
<dbReference type="InterPro" id="IPR002575">
    <property type="entry name" value="Aminoglycoside_PTrfase"/>
</dbReference>
<proteinExistence type="predicted"/>
<comment type="caution">
    <text evidence="2">The sequence shown here is derived from an EMBL/GenBank/DDBJ whole genome shotgun (WGS) entry which is preliminary data.</text>
</comment>
<accession>A0A840NYA1</accession>
<dbReference type="EMBL" id="JACHGN010000001">
    <property type="protein sequence ID" value="MBB5130673.1"/>
    <property type="molecule type" value="Genomic_DNA"/>
</dbReference>
<dbReference type="Pfam" id="PF01636">
    <property type="entry name" value="APH"/>
    <property type="match status" value="1"/>
</dbReference>
<dbReference type="Gene3D" id="3.90.1200.10">
    <property type="match status" value="1"/>
</dbReference>
<gene>
    <name evidence="2" type="ORF">HNP84_000361</name>
</gene>
<dbReference type="InterPro" id="IPR011009">
    <property type="entry name" value="Kinase-like_dom_sf"/>
</dbReference>
<dbReference type="SUPFAM" id="SSF56112">
    <property type="entry name" value="Protein kinase-like (PK-like)"/>
    <property type="match status" value="1"/>
</dbReference>
<dbReference type="Proteomes" id="UP000578449">
    <property type="component" value="Unassembled WGS sequence"/>
</dbReference>
<dbReference type="RefSeq" id="WP_185047530.1">
    <property type="nucleotide sequence ID" value="NZ_BAABIX010000006.1"/>
</dbReference>
<name>A0A840NYA1_9ACTN</name>
<protein>
    <recommendedName>
        <fullName evidence="1">Aminoglycoside phosphotransferase domain-containing protein</fullName>
    </recommendedName>
</protein>
<dbReference type="AlphaFoldDB" id="A0A840NYA1"/>
<evidence type="ECO:0000313" key="2">
    <source>
        <dbReference type="EMBL" id="MBB5130673.1"/>
    </source>
</evidence>
<evidence type="ECO:0000313" key="3">
    <source>
        <dbReference type="Proteomes" id="UP000578449"/>
    </source>
</evidence>
<organism evidence="2 3">
    <name type="scientific">Thermocatellispora tengchongensis</name>
    <dbReference type="NCBI Taxonomy" id="1073253"/>
    <lineage>
        <taxon>Bacteria</taxon>
        <taxon>Bacillati</taxon>
        <taxon>Actinomycetota</taxon>
        <taxon>Actinomycetes</taxon>
        <taxon>Streptosporangiales</taxon>
        <taxon>Streptosporangiaceae</taxon>
        <taxon>Thermocatellispora</taxon>
    </lineage>
</organism>